<evidence type="ECO:0000256" key="1">
    <source>
        <dbReference type="ARBA" id="ARBA00010236"/>
    </source>
</evidence>
<evidence type="ECO:0000259" key="2">
    <source>
        <dbReference type="Pfam" id="PF00685"/>
    </source>
</evidence>
<dbReference type="InterPro" id="IPR051589">
    <property type="entry name" value="Sialate-O-sulfotransferase"/>
</dbReference>
<evidence type="ECO:0000313" key="3">
    <source>
        <dbReference type="EMBL" id="WAR00788.1"/>
    </source>
</evidence>
<dbReference type="Pfam" id="PF00685">
    <property type="entry name" value="Sulfotransfer_1"/>
    <property type="match status" value="1"/>
</dbReference>
<reference evidence="3" key="1">
    <citation type="submission" date="2022-11" db="EMBL/GenBank/DDBJ databases">
        <title>Centuries of genome instability and evolution in soft-shell clam transmissible cancer (bioRxiv).</title>
        <authorList>
            <person name="Hart S.F.M."/>
            <person name="Yonemitsu M.A."/>
            <person name="Giersch R.M."/>
            <person name="Beal B.F."/>
            <person name="Arriagada G."/>
            <person name="Davis B.W."/>
            <person name="Ostrander E.A."/>
            <person name="Goff S.P."/>
            <person name="Metzger M.J."/>
        </authorList>
    </citation>
    <scope>NUCLEOTIDE SEQUENCE</scope>
    <source>
        <strain evidence="3">MELC-2E11</strain>
        <tissue evidence="3">Siphon/mantle</tissue>
    </source>
</reference>
<feature type="domain" description="Sulfotransferase" evidence="2">
    <location>
        <begin position="86"/>
        <end position="244"/>
    </location>
</feature>
<dbReference type="InterPro" id="IPR000863">
    <property type="entry name" value="Sulfotransferase_dom"/>
</dbReference>
<protein>
    <submittedName>
        <fullName evidence="3">WSCD-like protein</fullName>
    </submittedName>
</protein>
<dbReference type="Gene3D" id="3.40.50.300">
    <property type="entry name" value="P-loop containing nucleotide triphosphate hydrolases"/>
    <property type="match status" value="1"/>
</dbReference>
<dbReference type="Proteomes" id="UP001164746">
    <property type="component" value="Chromosome 3"/>
</dbReference>
<comment type="similarity">
    <text evidence="1">Belongs to the WSCD family.</text>
</comment>
<name>A0ABY7DVT1_MYAAR</name>
<sequence length="309" mass="35167">MVRYLQRVCSTSLGILLLMQNCEKAAVHARTALKHLQITEDEQRNAADVSHSDCIDVNISRNSVDHGDCQRRYARLSCEPLPVTALVSFPGSGNTWVRHLLQQLTGIGTGSVYCDPMLHASGFPFECARQFERTIAVKTHDLEHKVQFERAVLVIRNPYDTLLSYFNLRLSGHTGIPKQMHLIAVAEMAFKYSLDQYVSMVNTTLRQFQGRLHVLQYDNLLQDLPGEMRRLATFLNIPVSESDVSCTALLQEGTFRRKMENADRLKLLRLIYNADKQRRLLEATRQVEGMLNSEFKNTFNVGGDITRLP</sequence>
<dbReference type="InterPro" id="IPR027417">
    <property type="entry name" value="P-loop_NTPase"/>
</dbReference>
<proteinExistence type="inferred from homology"/>
<dbReference type="PANTHER" id="PTHR45964:SF5">
    <property type="entry name" value="WSCD FAMILY MEMBER CG9164"/>
    <property type="match status" value="1"/>
</dbReference>
<dbReference type="EMBL" id="CP111014">
    <property type="protein sequence ID" value="WAR00788.1"/>
    <property type="molecule type" value="Genomic_DNA"/>
</dbReference>
<keyword evidence="4" id="KW-1185">Reference proteome</keyword>
<dbReference type="SUPFAM" id="SSF52540">
    <property type="entry name" value="P-loop containing nucleoside triphosphate hydrolases"/>
    <property type="match status" value="1"/>
</dbReference>
<evidence type="ECO:0000313" key="4">
    <source>
        <dbReference type="Proteomes" id="UP001164746"/>
    </source>
</evidence>
<dbReference type="PANTHER" id="PTHR45964">
    <property type="entry name" value="WSCD FAMILY MEMBER CG9164"/>
    <property type="match status" value="1"/>
</dbReference>
<gene>
    <name evidence="3" type="ORF">MAR_025160</name>
</gene>
<accession>A0ABY7DVT1</accession>
<organism evidence="3 4">
    <name type="scientific">Mya arenaria</name>
    <name type="common">Soft-shell clam</name>
    <dbReference type="NCBI Taxonomy" id="6604"/>
    <lineage>
        <taxon>Eukaryota</taxon>
        <taxon>Metazoa</taxon>
        <taxon>Spiralia</taxon>
        <taxon>Lophotrochozoa</taxon>
        <taxon>Mollusca</taxon>
        <taxon>Bivalvia</taxon>
        <taxon>Autobranchia</taxon>
        <taxon>Heteroconchia</taxon>
        <taxon>Euheterodonta</taxon>
        <taxon>Imparidentia</taxon>
        <taxon>Neoheterodontei</taxon>
        <taxon>Myida</taxon>
        <taxon>Myoidea</taxon>
        <taxon>Myidae</taxon>
        <taxon>Mya</taxon>
    </lineage>
</organism>